<evidence type="ECO:0000256" key="1">
    <source>
        <dbReference type="ARBA" id="ARBA00022741"/>
    </source>
</evidence>
<dbReference type="SMART" id="SM00220">
    <property type="entry name" value="S_TKc"/>
    <property type="match status" value="1"/>
</dbReference>
<feature type="domain" description="Protein kinase" evidence="6">
    <location>
        <begin position="350"/>
        <end position="650"/>
    </location>
</feature>
<reference evidence="7" key="2">
    <citation type="submission" date="2011-02" db="EMBL/GenBank/DDBJ databases">
        <authorList>
            <person name="MacLean D."/>
        </authorList>
    </citation>
    <scope>NUCLEOTIDE SEQUENCE</scope>
</reference>
<dbReference type="Gene3D" id="3.30.200.20">
    <property type="entry name" value="Phosphorylase Kinase, domain 1"/>
    <property type="match status" value="1"/>
</dbReference>
<feature type="compositionally biased region" description="Polar residues" evidence="4">
    <location>
        <begin position="510"/>
        <end position="534"/>
    </location>
</feature>
<dbReference type="InterPro" id="IPR017441">
    <property type="entry name" value="Protein_kinase_ATP_BS"/>
</dbReference>
<feature type="transmembrane region" description="Helical" evidence="5">
    <location>
        <begin position="246"/>
        <end position="266"/>
    </location>
</feature>
<feature type="region of interest" description="Disordered" evidence="4">
    <location>
        <begin position="506"/>
        <end position="534"/>
    </location>
</feature>
<dbReference type="AlphaFoldDB" id="F0W0D8"/>
<dbReference type="SUPFAM" id="SSF56112">
    <property type="entry name" value="Protein kinase-like (PK-like)"/>
    <property type="match status" value="1"/>
</dbReference>
<dbReference type="PANTHER" id="PTHR44329">
    <property type="entry name" value="SERINE/THREONINE-PROTEIN KINASE TNNI3K-RELATED"/>
    <property type="match status" value="1"/>
</dbReference>
<keyword evidence="1 3" id="KW-0547">Nucleotide-binding</keyword>
<evidence type="ECO:0000256" key="3">
    <source>
        <dbReference type="PROSITE-ProRule" id="PRU10141"/>
    </source>
</evidence>
<dbReference type="InterPro" id="IPR036388">
    <property type="entry name" value="WH-like_DNA-bd_sf"/>
</dbReference>
<dbReference type="EMBL" id="FR824049">
    <property type="protein sequence ID" value="CCA14510.1"/>
    <property type="molecule type" value="Genomic_DNA"/>
</dbReference>
<evidence type="ECO:0000313" key="7">
    <source>
        <dbReference type="EMBL" id="CCA14510.1"/>
    </source>
</evidence>
<dbReference type="GO" id="GO:0005524">
    <property type="term" value="F:ATP binding"/>
    <property type="evidence" value="ECO:0007669"/>
    <property type="project" value="UniProtKB-UniRule"/>
</dbReference>
<feature type="transmembrane region" description="Helical" evidence="5">
    <location>
        <begin position="155"/>
        <end position="176"/>
    </location>
</feature>
<keyword evidence="5" id="KW-1133">Transmembrane helix</keyword>
<feature type="transmembrane region" description="Helical" evidence="5">
    <location>
        <begin position="215"/>
        <end position="234"/>
    </location>
</feature>
<evidence type="ECO:0000256" key="4">
    <source>
        <dbReference type="SAM" id="MobiDB-lite"/>
    </source>
</evidence>
<dbReference type="InterPro" id="IPR000719">
    <property type="entry name" value="Prot_kinase_dom"/>
</dbReference>
<dbReference type="PROSITE" id="PS00107">
    <property type="entry name" value="PROTEIN_KINASE_ATP"/>
    <property type="match status" value="1"/>
</dbReference>
<keyword evidence="5" id="KW-0472">Membrane</keyword>
<name>F0W0D8_9STRA</name>
<dbReference type="Gene3D" id="1.10.10.10">
    <property type="entry name" value="Winged helix-like DNA-binding domain superfamily/Winged helix DNA-binding domain"/>
    <property type="match status" value="1"/>
</dbReference>
<dbReference type="PANTHER" id="PTHR44329:SF289">
    <property type="entry name" value="SERINE_THREONINE-PROTEIN KINASE VIK"/>
    <property type="match status" value="1"/>
</dbReference>
<evidence type="ECO:0000259" key="6">
    <source>
        <dbReference type="PROSITE" id="PS50011"/>
    </source>
</evidence>
<dbReference type="InterPro" id="IPR008271">
    <property type="entry name" value="Ser/Thr_kinase_AS"/>
</dbReference>
<feature type="binding site" evidence="3">
    <location>
        <position position="378"/>
    </location>
    <ligand>
        <name>ATP</name>
        <dbReference type="ChEBI" id="CHEBI:30616"/>
    </ligand>
</feature>
<feature type="transmembrane region" description="Helical" evidence="5">
    <location>
        <begin position="124"/>
        <end position="149"/>
    </location>
</feature>
<accession>F0W0D8</accession>
<sequence length="850" mass="95848">MFVTAIAHVINSNHSASQSSPHVNETVSSLFSSPLSTIAEYLLMNDVPVQGESEAIMMEAFIAAQTRYFESRFYILQLFLLAGYGIMFTLCVILICYMRYNRSVAFRGDASAARKIILPAFEPLLWILGGTTGIYTVYFCVVIGCRVFTSEISKVAAEFYYSGRQFVFLSVIVFMLQKSVSIPSLQRTVLTTFVFSTYTIPIVWYMSKYGTNTDLYYVTTISRALLLFLYTYVFIHPPLRASKRTIREFCVFAYLYYTLLFTYGELFHHFEVEAGFNLTYANLLCGSLCPLVIWRVLKADTEYWRGMGQRACALQTLFRQKHNINERVSSQGLHVLIEMHRKFIIDFAYLELKQRIGMGASAVVFKGVLHSKTPVAIKVYTPSEYTEETVAAFSQEAALCGALKHPNIVKFYGMCVCPPTICLVSELCQGSLEDVTLTIVRRLQSPFREQFIINLSYMIDAARAVAYIHSFSPAFVHRDIKPANFLVDSESNVKLTDFGESRSLPRAQIVGSNSDPGNRDPNASVSNSCSNQEKMNAASQGLKMTVRGTVDYMAPEVINGKSGVATYGEAADVYSLAITMWEILYPDVEKFPMINKNHHLQIFDVVIDGKRPPLGDDLHPALYDVIESAWHADARMRPSAQEIVRVLESIQEEVVGTLALRLATQIEQDTKIQHDVHGFTNKCFLAEEVSEKLERLGCVDGPGEAIRVGNAFMDAGFLHHVKHSQSYEHSSSLYAFDEDTIRVCQPYDVSSHPREHNTNVLLTVRNMVGDLPSTSSTTRVCTVSSRSDPNTHEKNDCDCRKLGQRLEPTKLYRRRFRKKGKTVHEENMLTTRLLVADGSSEFDGFDEIIR</sequence>
<dbReference type="PROSITE" id="PS00108">
    <property type="entry name" value="PROTEIN_KINASE_ST"/>
    <property type="match status" value="1"/>
</dbReference>
<dbReference type="InterPro" id="IPR036390">
    <property type="entry name" value="WH_DNA-bd_sf"/>
</dbReference>
<dbReference type="PROSITE" id="PS50011">
    <property type="entry name" value="PROTEIN_KINASE_DOM"/>
    <property type="match status" value="1"/>
</dbReference>
<dbReference type="HOGENOM" id="CLU_014648_0_0_1"/>
<evidence type="ECO:0000256" key="2">
    <source>
        <dbReference type="ARBA" id="ARBA00022840"/>
    </source>
</evidence>
<keyword evidence="7" id="KW-0808">Transferase</keyword>
<dbReference type="Pfam" id="PF00069">
    <property type="entry name" value="Pkinase"/>
    <property type="match status" value="1"/>
</dbReference>
<feature type="transmembrane region" description="Helical" evidence="5">
    <location>
        <begin position="188"/>
        <end position="209"/>
    </location>
</feature>
<reference evidence="7" key="1">
    <citation type="journal article" date="2011" name="PLoS Biol.">
        <title>Gene gain and loss during evolution of obligate parasitism in the white rust pathogen of Arabidopsis thaliana.</title>
        <authorList>
            <person name="Kemen E."/>
            <person name="Gardiner A."/>
            <person name="Schultz-Larsen T."/>
            <person name="Kemen A.C."/>
            <person name="Balmuth A.L."/>
            <person name="Robert-Seilaniantz A."/>
            <person name="Bailey K."/>
            <person name="Holub E."/>
            <person name="Studholme D.J."/>
            <person name="Maclean D."/>
            <person name="Jones J.D."/>
        </authorList>
    </citation>
    <scope>NUCLEOTIDE SEQUENCE</scope>
</reference>
<proteinExistence type="predicted"/>
<dbReference type="InterPro" id="IPR051681">
    <property type="entry name" value="Ser/Thr_Kinases-Pseudokinases"/>
</dbReference>
<dbReference type="SUPFAM" id="SSF46785">
    <property type="entry name" value="Winged helix' DNA-binding domain"/>
    <property type="match status" value="1"/>
</dbReference>
<evidence type="ECO:0000256" key="5">
    <source>
        <dbReference type="SAM" id="Phobius"/>
    </source>
</evidence>
<organism evidence="7">
    <name type="scientific">Albugo laibachii Nc14</name>
    <dbReference type="NCBI Taxonomy" id="890382"/>
    <lineage>
        <taxon>Eukaryota</taxon>
        <taxon>Sar</taxon>
        <taxon>Stramenopiles</taxon>
        <taxon>Oomycota</taxon>
        <taxon>Peronosporomycetes</taxon>
        <taxon>Albuginales</taxon>
        <taxon>Albuginaceae</taxon>
        <taxon>Albugo</taxon>
    </lineage>
</organism>
<protein>
    <submittedName>
        <fullName evidence="7">Protein kinase putative</fullName>
    </submittedName>
</protein>
<keyword evidence="7" id="KW-0418">Kinase</keyword>
<keyword evidence="5" id="KW-0812">Transmembrane</keyword>
<keyword evidence="2 3" id="KW-0067">ATP-binding</keyword>
<feature type="transmembrane region" description="Helical" evidence="5">
    <location>
        <begin position="74"/>
        <end position="97"/>
    </location>
</feature>
<gene>
    <name evidence="7" type="primary">AlNc14C4G581</name>
    <name evidence="7" type="ORF">ALNC14_006530</name>
</gene>
<dbReference type="GO" id="GO:0004674">
    <property type="term" value="F:protein serine/threonine kinase activity"/>
    <property type="evidence" value="ECO:0007669"/>
    <property type="project" value="TreeGrafter"/>
</dbReference>
<dbReference type="InterPro" id="IPR011009">
    <property type="entry name" value="Kinase-like_dom_sf"/>
</dbReference>
<dbReference type="Gene3D" id="1.10.510.10">
    <property type="entry name" value="Transferase(Phosphotransferase) domain 1"/>
    <property type="match status" value="1"/>
</dbReference>